<evidence type="ECO:0000256" key="4">
    <source>
        <dbReference type="ARBA" id="ARBA00023212"/>
    </source>
</evidence>
<feature type="compositionally biased region" description="Polar residues" evidence="5">
    <location>
        <begin position="500"/>
        <end position="522"/>
    </location>
</feature>
<dbReference type="GO" id="GO:0005881">
    <property type="term" value="C:cytoplasmic microtubule"/>
    <property type="evidence" value="ECO:0007669"/>
    <property type="project" value="TreeGrafter"/>
</dbReference>
<feature type="region of interest" description="Disordered" evidence="5">
    <location>
        <begin position="235"/>
        <end position="415"/>
    </location>
</feature>
<dbReference type="GO" id="GO:0008017">
    <property type="term" value="F:microtubule binding"/>
    <property type="evidence" value="ECO:0007669"/>
    <property type="project" value="TreeGrafter"/>
</dbReference>
<feature type="region of interest" description="Disordered" evidence="5">
    <location>
        <begin position="469"/>
        <end position="581"/>
    </location>
</feature>
<protein>
    <recommendedName>
        <fullName evidence="6">G2 and S phase-expressed protein 1 N-terminal domain-containing protein</fullName>
    </recommendedName>
</protein>
<evidence type="ECO:0000259" key="6">
    <source>
        <dbReference type="Pfam" id="PF15259"/>
    </source>
</evidence>
<dbReference type="PANTHER" id="PTHR21584">
    <property type="entry name" value="DIFFERENTIAL DISPLAY AND ACTIVATED BY P53 DDA3 /G2 S PHASE EXPRESSED 1"/>
    <property type="match status" value="1"/>
</dbReference>
<keyword evidence="2" id="KW-0963">Cytoplasm</keyword>
<feature type="compositionally biased region" description="Low complexity" evidence="5">
    <location>
        <begin position="338"/>
        <end position="354"/>
    </location>
</feature>
<feature type="region of interest" description="Disordered" evidence="5">
    <location>
        <begin position="85"/>
        <end position="106"/>
    </location>
</feature>
<dbReference type="PANTHER" id="PTHR21584:SF10">
    <property type="entry name" value="G2 AND S PHASE-EXPRESSED PROTEIN 1"/>
    <property type="match status" value="1"/>
</dbReference>
<keyword evidence="4" id="KW-0206">Cytoskeleton</keyword>
<name>A0AAW1E169_ZOAVI</name>
<evidence type="ECO:0000256" key="3">
    <source>
        <dbReference type="ARBA" id="ARBA00022553"/>
    </source>
</evidence>
<evidence type="ECO:0000256" key="2">
    <source>
        <dbReference type="ARBA" id="ARBA00022490"/>
    </source>
</evidence>
<keyword evidence="8" id="KW-1185">Reference proteome</keyword>
<evidence type="ECO:0000256" key="1">
    <source>
        <dbReference type="ARBA" id="ARBA00004245"/>
    </source>
</evidence>
<proteinExistence type="predicted"/>
<feature type="domain" description="G2 and S phase-expressed protein 1 N-terminal" evidence="6">
    <location>
        <begin position="10"/>
        <end position="140"/>
    </location>
</feature>
<feature type="region of interest" description="Disordered" evidence="5">
    <location>
        <begin position="141"/>
        <end position="214"/>
    </location>
</feature>
<sequence>MDCGANSDLFFLTDEKFDFDVSLSPASSKGDEDEVFLGPVSHEERCVSVNVESLSGVRASWSPLSGDQLEAVCQEAHRLADQLQCSELSSQPHGEDAETAGTTADKDEFVQDAVAKLGVLHQTASALSPVKRQTFCVQDSPMRQLPPAVQNRLLRGSSSTTSTRPASTSTRPASTVSSTRPTSTSTSNRPASTSTRPAAGRSGSSPAAAVKPLPRTGLRGKAALGVAVVLPSRPAATTASCSAGKSRVEKPRMQPPSKPLGSWRRSPSCLLSSRAGSSEDLLSDSASVASDISDSSLNSSLQGKRTLAPPTKRALGNISGVRAPPTQKRRVMERKNTSSSSSSVSSFNSSLSLSPAAGKLNSSLSRSQSSSTGPAPSISRPANQSRPRRSTVYAAAEPASSAAGRRSLSTQARKLSEVEAVKATRSTPLKRAEATPLPVTPAKTVLERSASIPTAASARLQCGLKTKSKPEALVAPTPGGIVRGARQGDAPDASKPKRLTSMSGVDSLPQTPSAGSCTSLQAKTRRPSALPTPVRRRMSSIPVATPTRAPSTFDFRPAPASARRERSCSPAPADAQEAEPVDALEVQPFCLEEEEPVLPAAPPTSPSQPDQSESADPGAPGQGESEPIKHLIELQTTEKSKTMEVLLLDLPAPTLHIQEKLLIDLTNTPDLIRTSSKTCTSTQQLIDLSSPLIKWSPEEKRENNAPLINLSF</sequence>
<gene>
    <name evidence="7" type="ORF">VZT92_024164</name>
</gene>
<evidence type="ECO:0000256" key="5">
    <source>
        <dbReference type="SAM" id="MobiDB-lite"/>
    </source>
</evidence>
<dbReference type="Proteomes" id="UP001488805">
    <property type="component" value="Unassembled WGS sequence"/>
</dbReference>
<dbReference type="Pfam" id="PF15259">
    <property type="entry name" value="GTSE1_N"/>
    <property type="match status" value="1"/>
</dbReference>
<dbReference type="InterPro" id="IPR032768">
    <property type="entry name" value="GTSE1_N"/>
</dbReference>
<dbReference type="EMBL" id="JBCEZU010000575">
    <property type="protein sequence ID" value="KAK9516221.1"/>
    <property type="molecule type" value="Genomic_DNA"/>
</dbReference>
<evidence type="ECO:0000313" key="7">
    <source>
        <dbReference type="EMBL" id="KAK9516221.1"/>
    </source>
</evidence>
<keyword evidence="3" id="KW-0597">Phosphoprotein</keyword>
<reference evidence="7 8" key="1">
    <citation type="journal article" date="2024" name="Genome Biol. Evol.">
        <title>Chromosome-level genome assembly of the viviparous eelpout Zoarces viviparus.</title>
        <authorList>
            <person name="Fuhrmann N."/>
            <person name="Brasseur M.V."/>
            <person name="Bakowski C.E."/>
            <person name="Podsiadlowski L."/>
            <person name="Prost S."/>
            <person name="Krehenwinkel H."/>
            <person name="Mayer C."/>
        </authorList>
    </citation>
    <scope>NUCLEOTIDE SEQUENCE [LARGE SCALE GENOMIC DNA]</scope>
    <source>
        <strain evidence="7">NO-MEL_2022_Ind0_liver</strain>
    </source>
</reference>
<evidence type="ECO:0000313" key="8">
    <source>
        <dbReference type="Proteomes" id="UP001488805"/>
    </source>
</evidence>
<feature type="compositionally biased region" description="Low complexity" evidence="5">
    <location>
        <begin position="278"/>
        <end position="301"/>
    </location>
</feature>
<organism evidence="7 8">
    <name type="scientific">Zoarces viviparus</name>
    <name type="common">Viviparous eelpout</name>
    <name type="synonym">Blennius viviparus</name>
    <dbReference type="NCBI Taxonomy" id="48416"/>
    <lineage>
        <taxon>Eukaryota</taxon>
        <taxon>Metazoa</taxon>
        <taxon>Chordata</taxon>
        <taxon>Craniata</taxon>
        <taxon>Vertebrata</taxon>
        <taxon>Euteleostomi</taxon>
        <taxon>Actinopterygii</taxon>
        <taxon>Neopterygii</taxon>
        <taxon>Teleostei</taxon>
        <taxon>Neoteleostei</taxon>
        <taxon>Acanthomorphata</taxon>
        <taxon>Eupercaria</taxon>
        <taxon>Perciformes</taxon>
        <taxon>Cottioidei</taxon>
        <taxon>Zoarcales</taxon>
        <taxon>Zoarcidae</taxon>
        <taxon>Zoarcinae</taxon>
        <taxon>Zoarces</taxon>
    </lineage>
</organism>
<comment type="subcellular location">
    <subcellularLocation>
        <location evidence="1">Cytoplasm</location>
        <location evidence="1">Cytoskeleton</location>
    </subcellularLocation>
</comment>
<comment type="caution">
    <text evidence="7">The sequence shown here is derived from an EMBL/GenBank/DDBJ whole genome shotgun (WGS) entry which is preliminary data.</text>
</comment>
<dbReference type="InterPro" id="IPR026657">
    <property type="entry name" value="DDA3/GTSE-1"/>
</dbReference>
<feature type="compositionally biased region" description="Low complexity" evidence="5">
    <location>
        <begin position="394"/>
        <end position="403"/>
    </location>
</feature>
<feature type="compositionally biased region" description="Low complexity" evidence="5">
    <location>
        <begin position="362"/>
        <end position="371"/>
    </location>
</feature>
<dbReference type="AlphaFoldDB" id="A0AAW1E169"/>
<accession>A0AAW1E169</accession>
<feature type="region of interest" description="Disordered" evidence="5">
    <location>
        <begin position="597"/>
        <end position="625"/>
    </location>
</feature>
<feature type="compositionally biased region" description="Low complexity" evidence="5">
    <location>
        <begin position="157"/>
        <end position="209"/>
    </location>
</feature>